<gene>
    <name evidence="9" type="primary">xrt</name>
    <name evidence="9" type="ORF">J8J14_10105</name>
</gene>
<protein>
    <submittedName>
        <fullName evidence="9">Exosortase</fullName>
        <ecNumber evidence="9">3.4.22.-</ecNumber>
    </submittedName>
</protein>
<feature type="transmembrane region" description="Helical" evidence="8">
    <location>
        <begin position="33"/>
        <end position="50"/>
    </location>
</feature>
<comment type="caution">
    <text evidence="9">The sequence shown here is derived from an EMBL/GenBank/DDBJ whole genome shotgun (WGS) entry which is preliminary data.</text>
</comment>
<dbReference type="EC" id="3.4.22.-" evidence="9"/>
<feature type="transmembrane region" description="Helical" evidence="8">
    <location>
        <begin position="91"/>
        <end position="110"/>
    </location>
</feature>
<dbReference type="InterPro" id="IPR013426">
    <property type="entry name" value="EpsH-like"/>
</dbReference>
<dbReference type="EMBL" id="JAGIZB010000008">
    <property type="protein sequence ID" value="MBP0445132.1"/>
    <property type="molecule type" value="Genomic_DNA"/>
</dbReference>
<keyword evidence="2" id="KW-1003">Cell membrane</keyword>
<dbReference type="Pfam" id="PF09721">
    <property type="entry name" value="Exosortase_EpsH"/>
    <property type="match status" value="1"/>
</dbReference>
<evidence type="ECO:0000256" key="4">
    <source>
        <dbReference type="ARBA" id="ARBA00022692"/>
    </source>
</evidence>
<accession>A0ABS4ADP5</accession>
<feature type="transmembrane region" description="Helical" evidence="8">
    <location>
        <begin position="201"/>
        <end position="228"/>
    </location>
</feature>
<evidence type="ECO:0000256" key="6">
    <source>
        <dbReference type="ARBA" id="ARBA00022989"/>
    </source>
</evidence>
<keyword evidence="6 8" id="KW-1133">Transmembrane helix</keyword>
<evidence type="ECO:0000256" key="8">
    <source>
        <dbReference type="SAM" id="Phobius"/>
    </source>
</evidence>
<comment type="subcellular location">
    <subcellularLocation>
        <location evidence="1">Cell membrane</location>
        <topology evidence="1">Multi-pass membrane protein</topology>
    </subcellularLocation>
</comment>
<feature type="transmembrane region" description="Helical" evidence="8">
    <location>
        <begin position="174"/>
        <end position="194"/>
    </location>
</feature>
<keyword evidence="4 8" id="KW-0812">Transmembrane</keyword>
<keyword evidence="5 9" id="KW-0378">Hydrolase</keyword>
<dbReference type="InterPro" id="IPR019127">
    <property type="entry name" value="Exosortase"/>
</dbReference>
<dbReference type="NCBIfam" id="TIGR04178">
    <property type="entry name" value="exo_archaeo"/>
    <property type="match status" value="1"/>
</dbReference>
<dbReference type="RefSeq" id="WP_209379381.1">
    <property type="nucleotide sequence ID" value="NZ_JAGIZB010000008.1"/>
</dbReference>
<keyword evidence="3" id="KW-0645">Protease</keyword>
<organism evidence="9 10">
    <name type="scientific">Pararoseomonas baculiformis</name>
    <dbReference type="NCBI Taxonomy" id="2820812"/>
    <lineage>
        <taxon>Bacteria</taxon>
        <taxon>Pseudomonadati</taxon>
        <taxon>Pseudomonadota</taxon>
        <taxon>Alphaproteobacteria</taxon>
        <taxon>Acetobacterales</taxon>
        <taxon>Acetobacteraceae</taxon>
        <taxon>Pararoseomonas</taxon>
    </lineage>
</organism>
<evidence type="ECO:0000313" key="9">
    <source>
        <dbReference type="EMBL" id="MBP0445132.1"/>
    </source>
</evidence>
<evidence type="ECO:0000256" key="1">
    <source>
        <dbReference type="ARBA" id="ARBA00004651"/>
    </source>
</evidence>
<evidence type="ECO:0000313" key="10">
    <source>
        <dbReference type="Proteomes" id="UP000681594"/>
    </source>
</evidence>
<name>A0ABS4ADP5_9PROT</name>
<dbReference type="GO" id="GO:0016787">
    <property type="term" value="F:hydrolase activity"/>
    <property type="evidence" value="ECO:0007669"/>
    <property type="project" value="UniProtKB-KW"/>
</dbReference>
<evidence type="ECO:0000256" key="2">
    <source>
        <dbReference type="ARBA" id="ARBA00022475"/>
    </source>
</evidence>
<keyword evidence="7 8" id="KW-0472">Membrane</keyword>
<dbReference type="InterPro" id="IPR017540">
    <property type="entry name" value="Exosortase-1"/>
</dbReference>
<dbReference type="NCBIfam" id="TIGR03109">
    <property type="entry name" value="exosort_XrtA"/>
    <property type="match status" value="1"/>
</dbReference>
<reference evidence="9 10" key="1">
    <citation type="submission" date="2021-03" db="EMBL/GenBank/DDBJ databases">
        <authorList>
            <person name="So Y."/>
        </authorList>
    </citation>
    <scope>NUCLEOTIDE SEQUENCE [LARGE SCALE GENOMIC DNA]</scope>
    <source>
        <strain evidence="9 10">SSH11</strain>
    </source>
</reference>
<dbReference type="Proteomes" id="UP000681594">
    <property type="component" value="Unassembled WGS sequence"/>
</dbReference>
<dbReference type="InterPro" id="IPR026392">
    <property type="entry name" value="Exo/Archaeosortase_dom"/>
</dbReference>
<evidence type="ECO:0000256" key="3">
    <source>
        <dbReference type="ARBA" id="ARBA00022670"/>
    </source>
</evidence>
<evidence type="ECO:0000256" key="5">
    <source>
        <dbReference type="ARBA" id="ARBA00022801"/>
    </source>
</evidence>
<sequence length="479" mass="50279">MAALALGMGVLAFLLLFREEVEAAVHTWMTSAAYNHGPLILPIAIWLAWARRDRLASLLPSPSLPWALAVLPLTLGWLAAERMGIMEGRQLTALAMLYALLLTVLGWRVCRAMAVPIAYLVFLVPFGAFTVPWLQAVTAKLIALGLSFTSIPHYIDGLVIEIPAGTFYVAEACAGLRFIIATLAFGALYAAVMFRSPGRRLLVMALAVVVPILANGARGFGLVVIGHLQGSAAAVEADHVLYGWVFFSFVLFLLILAGLPFREDTAERAAPGEPPAGPSPAPMRLAAAAAASAALLATGPAVASVLDRGSAQPVLQAPRLAAPAGCTGDGTDTLHCPGAVLTARLLVFPAGANWSHVAAERRRAVSGGSDEDVTFDVALPGARWRARQPQESGPMMAAATWLGGKPAGDGLGTRAKQALRPVLGGTGRPVVAIIELRSERRDLSAERLLLRDVLQAQEEALAAQAVLASSTGSLEAARR</sequence>
<evidence type="ECO:0000256" key="7">
    <source>
        <dbReference type="ARBA" id="ARBA00023136"/>
    </source>
</evidence>
<dbReference type="NCBIfam" id="TIGR02602">
    <property type="entry name" value="8TM_EpsH"/>
    <property type="match status" value="1"/>
</dbReference>
<feature type="transmembrane region" description="Helical" evidence="8">
    <location>
        <begin position="240"/>
        <end position="259"/>
    </location>
</feature>
<keyword evidence="10" id="KW-1185">Reference proteome</keyword>
<feature type="transmembrane region" description="Helical" evidence="8">
    <location>
        <begin position="117"/>
        <end position="136"/>
    </location>
</feature>
<proteinExistence type="predicted"/>
<feature type="transmembrane region" description="Helical" evidence="8">
    <location>
        <begin position="62"/>
        <end position="79"/>
    </location>
</feature>